<sequence>MKKTFSLTLIFLLVVPVLLNGGCRDIEASADLSTLIPPKELSPATVDELVAAFESYGYGWDRLEHGVPPLILTRMPSDMDRITDVRSRKKLFFLALLPMALMLNEEIDQQRQELIHILARIEDRQPLSTGQLVDLQELRRYYKVRQNPLTSAAARRELRRRVAPVPPSLLLAQAANESGFGTSRFARDANNLFGEWTFTPGTGLVPAGRPEGASYEVRVFPSIYESLRSYLRNINTHWAYRPLRALRAELLKQGQQVSGTALAAGLELYSARRGAYVDEIRTIIRHNQLQQLARATLRTPLPIQRYRRPGGPVYQVAAQ</sequence>
<feature type="domain" description="Mannosyl-glycoprotein endo-beta-N-acetylglucosamidase-like" evidence="1">
    <location>
        <begin position="141"/>
        <end position="278"/>
    </location>
</feature>
<name>A0A1X0YEB5_9BACT</name>
<evidence type="ECO:0000313" key="2">
    <source>
        <dbReference type="EMBL" id="ORJ63555.1"/>
    </source>
</evidence>
<organism evidence="2 3">
    <name type="scientific">Geothermobacter hydrogeniphilus</name>
    <dbReference type="NCBI Taxonomy" id="1969733"/>
    <lineage>
        <taxon>Bacteria</taxon>
        <taxon>Pseudomonadati</taxon>
        <taxon>Thermodesulfobacteriota</taxon>
        <taxon>Desulfuromonadia</taxon>
        <taxon>Desulfuromonadales</taxon>
        <taxon>Geothermobacteraceae</taxon>
        <taxon>Geothermobacter</taxon>
    </lineage>
</organism>
<dbReference type="EMBL" id="NAAD01000001">
    <property type="protein sequence ID" value="ORJ63555.1"/>
    <property type="molecule type" value="Genomic_DNA"/>
</dbReference>
<evidence type="ECO:0000313" key="3">
    <source>
        <dbReference type="Proteomes" id="UP000193136"/>
    </source>
</evidence>
<dbReference type="RefSeq" id="WP_085008769.1">
    <property type="nucleotide sequence ID" value="NZ_NAAD01000001.1"/>
</dbReference>
<dbReference type="Gene3D" id="1.10.530.10">
    <property type="match status" value="1"/>
</dbReference>
<keyword evidence="3" id="KW-1185">Reference proteome</keyword>
<comment type="caution">
    <text evidence="2">The sequence shown here is derived from an EMBL/GenBank/DDBJ whole genome shotgun (WGS) entry which is preliminary data.</text>
</comment>
<dbReference type="InterPro" id="IPR002901">
    <property type="entry name" value="MGlyc_endo_b_GlcNAc-like_dom"/>
</dbReference>
<protein>
    <recommendedName>
        <fullName evidence="1">Mannosyl-glycoprotein endo-beta-N-acetylglucosamidase-like domain-containing protein</fullName>
    </recommendedName>
</protein>
<dbReference type="PANTHER" id="PTHR40572">
    <property type="entry name" value="PROTEIN BAX"/>
    <property type="match status" value="1"/>
</dbReference>
<dbReference type="SMART" id="SM00047">
    <property type="entry name" value="LYZ2"/>
    <property type="match status" value="1"/>
</dbReference>
<dbReference type="OrthoDB" id="9788155at2"/>
<gene>
    <name evidence="2" type="ORF">B5V00_01420</name>
</gene>
<dbReference type="AlphaFoldDB" id="A0A1X0YEB5"/>
<accession>A0A1X0YEB5</accession>
<evidence type="ECO:0000259" key="1">
    <source>
        <dbReference type="SMART" id="SM00047"/>
    </source>
</evidence>
<proteinExistence type="predicted"/>
<dbReference type="GO" id="GO:0004040">
    <property type="term" value="F:amidase activity"/>
    <property type="evidence" value="ECO:0007669"/>
    <property type="project" value="InterPro"/>
</dbReference>
<dbReference type="Proteomes" id="UP000193136">
    <property type="component" value="Unassembled WGS sequence"/>
</dbReference>
<dbReference type="InterPro" id="IPR053195">
    <property type="entry name" value="Bax-like"/>
</dbReference>
<dbReference type="PANTHER" id="PTHR40572:SF1">
    <property type="entry name" value="PROTEIN BAX"/>
    <property type="match status" value="1"/>
</dbReference>
<dbReference type="Pfam" id="PF01832">
    <property type="entry name" value="Glucosaminidase"/>
    <property type="match status" value="1"/>
</dbReference>
<dbReference type="STRING" id="1969733.B5V00_01420"/>
<reference evidence="2 3" key="1">
    <citation type="submission" date="2017-03" db="EMBL/GenBank/DDBJ databases">
        <title>Genome sequence of Geothermobacter sp. EPR-M, Deep-Sea Iron Reducer.</title>
        <authorList>
            <person name="Tully B."/>
            <person name="Savalia P."/>
            <person name="Abuyen K."/>
            <person name="Baughan C."/>
            <person name="Romero E."/>
            <person name="Ronkowski C."/>
            <person name="Torres B."/>
            <person name="Tremblay J."/>
            <person name="Trujillo A."/>
            <person name="Tyler M."/>
            <person name="Perez-Rodriguez I."/>
            <person name="Amend J."/>
        </authorList>
    </citation>
    <scope>NUCLEOTIDE SEQUENCE [LARGE SCALE GENOMIC DNA]</scope>
    <source>
        <strain evidence="2 3">EPR-M</strain>
    </source>
</reference>